<comment type="caution">
    <text evidence="1">The sequence shown here is derived from an EMBL/GenBank/DDBJ whole genome shotgun (WGS) entry which is preliminary data.</text>
</comment>
<dbReference type="InterPro" id="IPR036390">
    <property type="entry name" value="WH_DNA-bd_sf"/>
</dbReference>
<dbReference type="InterPro" id="IPR021660">
    <property type="entry name" value="DUF3253"/>
</dbReference>
<organism evidence="1">
    <name type="scientific">Oscillatoriales cyanobacterium SpSt-418</name>
    <dbReference type="NCBI Taxonomy" id="2282169"/>
    <lineage>
        <taxon>Bacteria</taxon>
        <taxon>Bacillati</taxon>
        <taxon>Cyanobacteriota</taxon>
        <taxon>Cyanophyceae</taxon>
        <taxon>Oscillatoriophycideae</taxon>
        <taxon>Oscillatoriales</taxon>
    </lineage>
</organism>
<accession>A0A7C3KFR4</accession>
<dbReference type="AlphaFoldDB" id="A0A7C3KFR4"/>
<name>A0A7C3KFR4_9CYAN</name>
<dbReference type="EMBL" id="DSRU01000277">
    <property type="protein sequence ID" value="HFM99904.1"/>
    <property type="molecule type" value="Genomic_DNA"/>
</dbReference>
<dbReference type="SUPFAM" id="SSF46785">
    <property type="entry name" value="Winged helix' DNA-binding domain"/>
    <property type="match status" value="1"/>
</dbReference>
<dbReference type="Pfam" id="PF11625">
    <property type="entry name" value="DUF3253"/>
    <property type="match status" value="1"/>
</dbReference>
<gene>
    <name evidence="1" type="ORF">ENR64_19545</name>
</gene>
<protein>
    <submittedName>
        <fullName evidence="1">DUF3253 domain-containing protein</fullName>
    </submittedName>
</protein>
<dbReference type="InterPro" id="IPR036388">
    <property type="entry name" value="WH-like_DNA-bd_sf"/>
</dbReference>
<dbReference type="Gene3D" id="1.10.10.10">
    <property type="entry name" value="Winged helix-like DNA-binding domain superfamily/Winged helix DNA-binding domain"/>
    <property type="match status" value="1"/>
</dbReference>
<proteinExistence type="predicted"/>
<evidence type="ECO:0000313" key="1">
    <source>
        <dbReference type="EMBL" id="HFM99904.1"/>
    </source>
</evidence>
<reference evidence="1" key="1">
    <citation type="journal article" date="2020" name="mSystems">
        <title>Genome- and Community-Level Interaction Insights into Carbon Utilization and Element Cycling Functions of Hydrothermarchaeota in Hydrothermal Sediment.</title>
        <authorList>
            <person name="Zhou Z."/>
            <person name="Liu Y."/>
            <person name="Xu W."/>
            <person name="Pan J."/>
            <person name="Luo Z.H."/>
            <person name="Li M."/>
        </authorList>
    </citation>
    <scope>NUCLEOTIDE SEQUENCE [LARGE SCALE GENOMIC DNA]</scope>
    <source>
        <strain evidence="1">SpSt-418</strain>
    </source>
</reference>
<sequence>MPEACGPEVIRKVILAKVRSRGLQKTICPSEVARSLNPTDWRALMPLVREVGCELANSGAIVVTQKGVVVNPETAKGAIRYRVTEQGLEGV</sequence>